<dbReference type="InterPro" id="IPR002125">
    <property type="entry name" value="CMP_dCMP_dom"/>
</dbReference>
<organism evidence="6 7">
    <name type="scientific">Caenorhabditis tropicalis</name>
    <dbReference type="NCBI Taxonomy" id="1561998"/>
    <lineage>
        <taxon>Eukaryota</taxon>
        <taxon>Metazoa</taxon>
        <taxon>Ecdysozoa</taxon>
        <taxon>Nematoda</taxon>
        <taxon>Chromadorea</taxon>
        <taxon>Rhabditida</taxon>
        <taxon>Rhabditina</taxon>
        <taxon>Rhabditomorpha</taxon>
        <taxon>Rhabditoidea</taxon>
        <taxon>Rhabditidae</taxon>
        <taxon>Peloderinae</taxon>
        <taxon>Caenorhabditis</taxon>
    </lineage>
</organism>
<evidence type="ECO:0000256" key="1">
    <source>
        <dbReference type="ARBA" id="ARBA00006576"/>
    </source>
</evidence>
<evidence type="ECO:0000256" key="4">
    <source>
        <dbReference type="ARBA" id="ARBA00022833"/>
    </source>
</evidence>
<name>A0A1I7UUT8_9PELO</name>
<dbReference type="GO" id="GO:0046872">
    <property type="term" value="F:metal ion binding"/>
    <property type="evidence" value="ECO:0007669"/>
    <property type="project" value="UniProtKB-KW"/>
</dbReference>
<dbReference type="PANTHER" id="PTHR11079">
    <property type="entry name" value="CYTOSINE DEAMINASE FAMILY MEMBER"/>
    <property type="match status" value="1"/>
</dbReference>
<dbReference type="eggNOG" id="KOG1018">
    <property type="taxonomic scope" value="Eukaryota"/>
</dbReference>
<dbReference type="STRING" id="1561998.A0A1I7UUT8"/>
<dbReference type="Proteomes" id="UP000095282">
    <property type="component" value="Unplaced"/>
</dbReference>
<dbReference type="InterPro" id="IPR016193">
    <property type="entry name" value="Cytidine_deaminase-like"/>
</dbReference>
<keyword evidence="6" id="KW-1185">Reference proteome</keyword>
<evidence type="ECO:0000313" key="7">
    <source>
        <dbReference type="WBParaSite" id="Csp11.Scaffold630.g19567.t1"/>
    </source>
</evidence>
<dbReference type="GO" id="GO:0047974">
    <property type="term" value="F:guanosine deaminase activity"/>
    <property type="evidence" value="ECO:0007669"/>
    <property type="project" value="TreeGrafter"/>
</dbReference>
<sequence length="153" mass="17101">MEFMKLAVEEEKKGMECGDGGPFGAVIVKDGKVIGVGHNMVLVSKDPTAHAEVTAIRNACKNVDNFDLSGCQLYTSCYPCPMCMGAALWSRVDAIYYGATSEDAARIGFGDHEFHDFLKDPKTDEKRKLEQFKVENYMEPFNIWAEKADKNLY</sequence>
<proteinExistence type="inferred from homology"/>
<evidence type="ECO:0000259" key="5">
    <source>
        <dbReference type="PROSITE" id="PS51747"/>
    </source>
</evidence>
<keyword evidence="2" id="KW-0479">Metal-binding</keyword>
<protein>
    <submittedName>
        <fullName evidence="7">CMP/dCMP-type deaminase domain-containing protein</fullName>
    </submittedName>
</protein>
<dbReference type="AlphaFoldDB" id="A0A1I7UUT8"/>
<dbReference type="SUPFAM" id="SSF53927">
    <property type="entry name" value="Cytidine deaminase-like"/>
    <property type="match status" value="1"/>
</dbReference>
<comment type="similarity">
    <text evidence="1">Belongs to the cytidine and deoxycytidylate deaminase family.</text>
</comment>
<accession>A0A1I7UUT8</accession>
<feature type="domain" description="CMP/dCMP-type deaminase" evidence="5">
    <location>
        <begin position="1"/>
        <end position="109"/>
    </location>
</feature>
<dbReference type="WBParaSite" id="Csp11.Scaffold630.g19567.t1">
    <property type="protein sequence ID" value="Csp11.Scaffold630.g19567.t1"/>
    <property type="gene ID" value="Csp11.Scaffold630.g19567"/>
</dbReference>
<dbReference type="CDD" id="cd01285">
    <property type="entry name" value="nucleoside_deaminase"/>
    <property type="match status" value="1"/>
</dbReference>
<evidence type="ECO:0000256" key="2">
    <source>
        <dbReference type="ARBA" id="ARBA00022723"/>
    </source>
</evidence>
<keyword evidence="3" id="KW-0378">Hydrolase</keyword>
<dbReference type="Pfam" id="PF00383">
    <property type="entry name" value="dCMP_cyt_deam_1"/>
    <property type="match status" value="1"/>
</dbReference>
<dbReference type="PROSITE" id="PS51747">
    <property type="entry name" value="CYT_DCMP_DEAMINASES_2"/>
    <property type="match status" value="1"/>
</dbReference>
<dbReference type="PANTHER" id="PTHR11079:SF198">
    <property type="entry name" value="CMP_DCMP-TYPE DEAMINASE DOMAIN-CONTAINING PROTEIN"/>
    <property type="match status" value="1"/>
</dbReference>
<dbReference type="Gene3D" id="3.40.140.10">
    <property type="entry name" value="Cytidine Deaminase, domain 2"/>
    <property type="match status" value="1"/>
</dbReference>
<evidence type="ECO:0000256" key="3">
    <source>
        <dbReference type="ARBA" id="ARBA00022801"/>
    </source>
</evidence>
<keyword evidence="4" id="KW-0862">Zinc</keyword>
<reference evidence="7" key="1">
    <citation type="submission" date="2016-11" db="UniProtKB">
        <authorList>
            <consortium name="WormBaseParasite"/>
        </authorList>
    </citation>
    <scope>IDENTIFICATION</scope>
</reference>
<evidence type="ECO:0000313" key="6">
    <source>
        <dbReference type="Proteomes" id="UP000095282"/>
    </source>
</evidence>
<dbReference type="FunFam" id="3.40.140.10:FF:000011">
    <property type="entry name" value="tRNA-specific adenosine deaminase"/>
    <property type="match status" value="1"/>
</dbReference>
<dbReference type="GO" id="GO:0006152">
    <property type="term" value="P:purine nucleoside catabolic process"/>
    <property type="evidence" value="ECO:0007669"/>
    <property type="project" value="TreeGrafter"/>
</dbReference>